<protein>
    <submittedName>
        <fullName evidence="1">Uncharacterized protein</fullName>
    </submittedName>
</protein>
<gene>
    <name evidence="1" type="ORF">RJ641_003262</name>
</gene>
<proteinExistence type="predicted"/>
<evidence type="ECO:0000313" key="1">
    <source>
        <dbReference type="EMBL" id="KAK6931469.1"/>
    </source>
</evidence>
<dbReference type="PANTHER" id="PTHR36142:SF2">
    <property type="entry name" value="METALLO-HYDROLASE_OXIDOREDUCTASE SUPERFAMILY PROTEIN"/>
    <property type="match status" value="1"/>
</dbReference>
<organism evidence="1 2">
    <name type="scientific">Dillenia turbinata</name>
    <dbReference type="NCBI Taxonomy" id="194707"/>
    <lineage>
        <taxon>Eukaryota</taxon>
        <taxon>Viridiplantae</taxon>
        <taxon>Streptophyta</taxon>
        <taxon>Embryophyta</taxon>
        <taxon>Tracheophyta</taxon>
        <taxon>Spermatophyta</taxon>
        <taxon>Magnoliopsida</taxon>
        <taxon>eudicotyledons</taxon>
        <taxon>Gunneridae</taxon>
        <taxon>Pentapetalae</taxon>
        <taxon>Dilleniales</taxon>
        <taxon>Dilleniaceae</taxon>
        <taxon>Dillenia</taxon>
    </lineage>
</organism>
<dbReference type="Pfam" id="PF13483">
    <property type="entry name" value="Lactamase_B_3"/>
    <property type="match status" value="1"/>
</dbReference>
<reference evidence="1 2" key="1">
    <citation type="submission" date="2023-12" db="EMBL/GenBank/DDBJ databases">
        <title>A high-quality genome assembly for Dillenia turbinata (Dilleniales).</title>
        <authorList>
            <person name="Chanderbali A."/>
        </authorList>
    </citation>
    <scope>NUCLEOTIDE SEQUENCE [LARGE SCALE GENOMIC DNA]</scope>
    <source>
        <strain evidence="1">LSX21</strain>
        <tissue evidence="1">Leaf</tissue>
    </source>
</reference>
<keyword evidence="2" id="KW-1185">Reference proteome</keyword>
<evidence type="ECO:0000313" key="2">
    <source>
        <dbReference type="Proteomes" id="UP001370490"/>
    </source>
</evidence>
<dbReference type="EMBL" id="JBAMMX010000011">
    <property type="protein sequence ID" value="KAK6931469.1"/>
    <property type="molecule type" value="Genomic_DNA"/>
</dbReference>
<feature type="non-terminal residue" evidence="1">
    <location>
        <position position="230"/>
    </location>
</feature>
<dbReference type="AlphaFoldDB" id="A0AAN8Z992"/>
<sequence>MRIQVVRVVSTVVSQENVVKSSSTGADVFKLTYLEEMYPNLKDSNSKCKGEVEISNQQFLNQDYKRSGYGGLLMRVFFMDGNNIGFPWEGIGFTHTNADNRKSKAQAWEFVENVTYLEPGESSEIQAKMVLELASGYLVLTPKGPPTLYHEPHCVYNKDFLKKEKADIVITLVIKKLLPIFPFVYGQEDAVQLAKLLDAKFFVPMKNGDLDSREFLASIIRAEGTIESFK</sequence>
<name>A0AAN8Z992_9MAGN</name>
<dbReference type="Proteomes" id="UP001370490">
    <property type="component" value="Unassembled WGS sequence"/>
</dbReference>
<comment type="caution">
    <text evidence="1">The sequence shown here is derived from an EMBL/GenBank/DDBJ whole genome shotgun (WGS) entry which is preliminary data.</text>
</comment>
<dbReference type="PANTHER" id="PTHR36142">
    <property type="entry name" value="METALLO-HYDROLASE/OXIDOREDUCTASE SUPERFAMILY PROTEIN"/>
    <property type="match status" value="1"/>
</dbReference>
<accession>A0AAN8Z992</accession>